<evidence type="ECO:0000313" key="2">
    <source>
        <dbReference type="Proteomes" id="UP000697995"/>
    </source>
</evidence>
<dbReference type="RefSeq" id="WP_200306922.1">
    <property type="nucleotide sequence ID" value="NZ_NRSG01000709.1"/>
</dbReference>
<dbReference type="EMBL" id="NRSG01000709">
    <property type="protein sequence ID" value="MBK1662728.1"/>
    <property type="molecule type" value="Genomic_DNA"/>
</dbReference>
<protein>
    <submittedName>
        <fullName evidence="1">Uncharacterized protein</fullName>
    </submittedName>
</protein>
<feature type="non-terminal residue" evidence="1">
    <location>
        <position position="1"/>
    </location>
</feature>
<evidence type="ECO:0000313" key="1">
    <source>
        <dbReference type="EMBL" id="MBK1662728.1"/>
    </source>
</evidence>
<accession>A0ABS1D7M1</accession>
<organism evidence="1 2">
    <name type="scientific">Paracraurococcus ruber</name>
    <dbReference type="NCBI Taxonomy" id="77675"/>
    <lineage>
        <taxon>Bacteria</taxon>
        <taxon>Pseudomonadati</taxon>
        <taxon>Pseudomonadota</taxon>
        <taxon>Alphaproteobacteria</taxon>
        <taxon>Acetobacterales</taxon>
        <taxon>Roseomonadaceae</taxon>
        <taxon>Paracraurococcus</taxon>
    </lineage>
</organism>
<proteinExistence type="predicted"/>
<gene>
    <name evidence="1" type="ORF">CKO45_31635</name>
</gene>
<comment type="caution">
    <text evidence="1">The sequence shown here is derived from an EMBL/GenBank/DDBJ whole genome shotgun (WGS) entry which is preliminary data.</text>
</comment>
<name>A0ABS1D7M1_9PROT</name>
<reference evidence="1 2" key="1">
    <citation type="journal article" date="2020" name="Microorganisms">
        <title>Osmotic Adaptation and Compatible Solute Biosynthesis of Phototrophic Bacteria as Revealed from Genome Analyses.</title>
        <authorList>
            <person name="Imhoff J.F."/>
            <person name="Rahn T."/>
            <person name="Kunzel S."/>
            <person name="Keller A."/>
            <person name="Neulinger S.C."/>
        </authorList>
    </citation>
    <scope>NUCLEOTIDE SEQUENCE [LARGE SCALE GENOMIC DNA]</scope>
    <source>
        <strain evidence="1 2">DSM 15382</strain>
    </source>
</reference>
<sequence length="157" mass="16021">RGLARRPAEAAQAAAQLEYVTAALPRDPRYAPVPETVRRDLVLARAELRDALGVKEDAPAETVVPALLSAAAALRAGQAGRAAAALLAPVFLPGGERSVARLGDLGPLPQAAIASANMQQALMRLDSTNGWPGGRPSEVSAGIGNTFGFGAATSLGY</sequence>
<dbReference type="Proteomes" id="UP000697995">
    <property type="component" value="Unassembled WGS sequence"/>
</dbReference>
<keyword evidence="2" id="KW-1185">Reference proteome</keyword>